<organism evidence="4 5">
    <name type="scientific">Parasitella parasitica</name>
    <dbReference type="NCBI Taxonomy" id="35722"/>
    <lineage>
        <taxon>Eukaryota</taxon>
        <taxon>Fungi</taxon>
        <taxon>Fungi incertae sedis</taxon>
        <taxon>Mucoromycota</taxon>
        <taxon>Mucoromycotina</taxon>
        <taxon>Mucoromycetes</taxon>
        <taxon>Mucorales</taxon>
        <taxon>Mucorineae</taxon>
        <taxon>Mucoraceae</taxon>
        <taxon>Parasitella</taxon>
    </lineage>
</organism>
<evidence type="ECO:0000259" key="3">
    <source>
        <dbReference type="Pfam" id="PF21530"/>
    </source>
</evidence>
<dbReference type="InterPro" id="IPR027417">
    <property type="entry name" value="P-loop_NTPase"/>
</dbReference>
<keyword evidence="1" id="KW-0233">DNA recombination</keyword>
<dbReference type="GO" id="GO:0006310">
    <property type="term" value="P:DNA recombination"/>
    <property type="evidence" value="ECO:0007669"/>
    <property type="project" value="UniProtKB-KW"/>
</dbReference>
<sequence length="317" mass="35102">MLPIIPGASRSTIISQCLNRASFWPQDRSMKLTVNMRVQQALQSYDEILASELQHFADYLLQVGQGVIPTITLPENMPSNLIPIPQNMLLPDDNLLNLIRSIYFDIASGALDADYFVDKSILTPKTQITVTYISHNRTCDDEKAIVMPVEILNNIEGGSLPPHRLELRVGSPIMTLRNIDPAAGLCNGTRLVVNSLGTNVIEATISTGPKKGDIVLIPRIKFITLATEGMCPVDFQRTQFPIRLAFAMTINKAQGQTLGSFGLYLPCHVFGHGQLYVALSRVCTPSSIKLMIPDEISKVENQEGNYTQNIVYQEVFQ</sequence>
<feature type="domain" description="DNA helicase Pif1-like 2B" evidence="3">
    <location>
        <begin position="150"/>
        <end position="196"/>
    </location>
</feature>
<dbReference type="GO" id="GO:0016887">
    <property type="term" value="F:ATP hydrolysis activity"/>
    <property type="evidence" value="ECO:0007669"/>
    <property type="project" value="RHEA"/>
</dbReference>
<feature type="domain" description="DNA helicase Pif1-like DEAD-box helicase" evidence="2">
    <location>
        <begin position="1"/>
        <end position="70"/>
    </location>
</feature>
<evidence type="ECO:0000256" key="1">
    <source>
        <dbReference type="RuleBase" id="RU363044"/>
    </source>
</evidence>
<keyword evidence="1" id="KW-0067">ATP-binding</keyword>
<name>A0A0B7MWK1_9FUNG</name>
<keyword evidence="1" id="KW-0378">Hydrolase</keyword>
<dbReference type="OrthoDB" id="3691720at2759"/>
<keyword evidence="1" id="KW-0547">Nucleotide-binding</keyword>
<protein>
    <recommendedName>
        <fullName evidence="1">ATP-dependent DNA helicase</fullName>
        <ecNumber evidence="1">5.6.2.3</ecNumber>
    </recommendedName>
</protein>
<dbReference type="Pfam" id="PF21530">
    <property type="entry name" value="Pif1_2B_dom"/>
    <property type="match status" value="1"/>
</dbReference>
<keyword evidence="1" id="KW-0227">DNA damage</keyword>
<dbReference type="EMBL" id="LN721622">
    <property type="protein sequence ID" value="CEP09472.1"/>
    <property type="molecule type" value="Genomic_DNA"/>
</dbReference>
<comment type="similarity">
    <text evidence="1">Belongs to the helicase family.</text>
</comment>
<dbReference type="GO" id="GO:0043139">
    <property type="term" value="F:5'-3' DNA helicase activity"/>
    <property type="evidence" value="ECO:0007669"/>
    <property type="project" value="UniProtKB-EC"/>
</dbReference>
<comment type="cofactor">
    <cofactor evidence="1">
        <name>Mg(2+)</name>
        <dbReference type="ChEBI" id="CHEBI:18420"/>
    </cofactor>
</comment>
<dbReference type="GO" id="GO:0000723">
    <property type="term" value="P:telomere maintenance"/>
    <property type="evidence" value="ECO:0007669"/>
    <property type="project" value="InterPro"/>
</dbReference>
<gene>
    <name evidence="4" type="primary">PARPA_02966.1 scaffold 5990</name>
</gene>
<keyword evidence="1" id="KW-0234">DNA repair</keyword>
<dbReference type="PANTHER" id="PTHR10492:SF57">
    <property type="entry name" value="ATP-DEPENDENT DNA HELICASE"/>
    <property type="match status" value="1"/>
</dbReference>
<dbReference type="Pfam" id="PF05970">
    <property type="entry name" value="PIF1"/>
    <property type="match status" value="1"/>
</dbReference>
<dbReference type="GO" id="GO:0005524">
    <property type="term" value="F:ATP binding"/>
    <property type="evidence" value="ECO:0007669"/>
    <property type="project" value="UniProtKB-KW"/>
</dbReference>
<reference evidence="4 5" key="1">
    <citation type="submission" date="2014-09" db="EMBL/GenBank/DDBJ databases">
        <authorList>
            <person name="Ellenberger Sabrina"/>
        </authorList>
    </citation>
    <scope>NUCLEOTIDE SEQUENCE [LARGE SCALE GENOMIC DNA]</scope>
    <source>
        <strain evidence="4 5">CBS 412.66</strain>
    </source>
</reference>
<keyword evidence="1" id="KW-0347">Helicase</keyword>
<comment type="catalytic activity">
    <reaction evidence="1">
        <text>ATP + H2O = ADP + phosphate + H(+)</text>
        <dbReference type="Rhea" id="RHEA:13065"/>
        <dbReference type="ChEBI" id="CHEBI:15377"/>
        <dbReference type="ChEBI" id="CHEBI:15378"/>
        <dbReference type="ChEBI" id="CHEBI:30616"/>
        <dbReference type="ChEBI" id="CHEBI:43474"/>
        <dbReference type="ChEBI" id="CHEBI:456216"/>
        <dbReference type="EC" id="5.6.2.3"/>
    </reaction>
</comment>
<dbReference type="Proteomes" id="UP000054107">
    <property type="component" value="Unassembled WGS sequence"/>
</dbReference>
<dbReference type="SUPFAM" id="SSF52540">
    <property type="entry name" value="P-loop containing nucleoside triphosphate hydrolases"/>
    <property type="match status" value="1"/>
</dbReference>
<dbReference type="CDD" id="cd18809">
    <property type="entry name" value="SF1_C_RecD"/>
    <property type="match status" value="1"/>
</dbReference>
<dbReference type="PANTHER" id="PTHR10492">
    <property type="match status" value="1"/>
</dbReference>
<dbReference type="STRING" id="35722.A0A0B7MWK1"/>
<dbReference type="InterPro" id="IPR010285">
    <property type="entry name" value="DNA_helicase_pif1-like_DEAD"/>
</dbReference>
<dbReference type="InterPro" id="IPR049163">
    <property type="entry name" value="Pif1-like_2B_dom"/>
</dbReference>
<dbReference type="GO" id="GO:0006281">
    <property type="term" value="P:DNA repair"/>
    <property type="evidence" value="ECO:0007669"/>
    <property type="project" value="UniProtKB-KW"/>
</dbReference>
<evidence type="ECO:0000313" key="4">
    <source>
        <dbReference type="EMBL" id="CEP09472.1"/>
    </source>
</evidence>
<evidence type="ECO:0000259" key="2">
    <source>
        <dbReference type="Pfam" id="PF05970"/>
    </source>
</evidence>
<keyword evidence="5" id="KW-1185">Reference proteome</keyword>
<evidence type="ECO:0000313" key="5">
    <source>
        <dbReference type="Proteomes" id="UP000054107"/>
    </source>
</evidence>
<dbReference type="EC" id="5.6.2.3" evidence="1"/>
<dbReference type="AlphaFoldDB" id="A0A0B7MWK1"/>
<accession>A0A0B7MWK1</accession>
<proteinExistence type="inferred from homology"/>